<dbReference type="PANTHER" id="PTHR41775">
    <property type="entry name" value="SECRETED PROTEIN-RELATED"/>
    <property type="match status" value="1"/>
</dbReference>
<accession>A0A9R1C9C0</accession>
<evidence type="ECO:0000313" key="4">
    <source>
        <dbReference type="Proteomes" id="UP000825483"/>
    </source>
</evidence>
<feature type="signal peptide" evidence="1">
    <location>
        <begin position="1"/>
        <end position="19"/>
    </location>
</feature>
<evidence type="ECO:0000259" key="2">
    <source>
        <dbReference type="Pfam" id="PF05547"/>
    </source>
</evidence>
<gene>
    <name evidence="3" type="ORF">PRLR5076_12330</name>
</gene>
<evidence type="ECO:0000313" key="3">
    <source>
        <dbReference type="EMBL" id="GJG58382.1"/>
    </source>
</evidence>
<dbReference type="GeneID" id="72467586"/>
<dbReference type="InterPro" id="IPR036116">
    <property type="entry name" value="FN3_sf"/>
</dbReference>
<comment type="caution">
    <text evidence="3">The sequence shown here is derived from an EMBL/GenBank/DDBJ whole genome shotgun (WGS) entry which is preliminary data.</text>
</comment>
<dbReference type="InterPro" id="IPR008757">
    <property type="entry name" value="Peptidase_M6-like_domain"/>
</dbReference>
<dbReference type="AlphaFoldDB" id="A0A9R1C9C0"/>
<protein>
    <recommendedName>
        <fullName evidence="2">Peptidase M6-like domain-containing protein</fullName>
    </recommendedName>
</protein>
<dbReference type="SUPFAM" id="SSF49265">
    <property type="entry name" value="Fibronectin type III"/>
    <property type="match status" value="1"/>
</dbReference>
<keyword evidence="1" id="KW-0732">Signal</keyword>
<dbReference type="Proteomes" id="UP000825483">
    <property type="component" value="Unassembled WGS sequence"/>
</dbReference>
<dbReference type="RefSeq" id="WP_223929312.1">
    <property type="nucleotide sequence ID" value="NZ_BPTU01000001.1"/>
</dbReference>
<keyword evidence="4" id="KW-1185">Reference proteome</keyword>
<dbReference type="SUPFAM" id="SSF55486">
    <property type="entry name" value="Metalloproteases ('zincins'), catalytic domain"/>
    <property type="match status" value="1"/>
</dbReference>
<dbReference type="InterPro" id="IPR003961">
    <property type="entry name" value="FN3_dom"/>
</dbReference>
<feature type="chain" id="PRO_5040110960" description="Peptidase M6-like domain-containing protein" evidence="1">
    <location>
        <begin position="20"/>
        <end position="773"/>
    </location>
</feature>
<dbReference type="GO" id="GO:0006508">
    <property type="term" value="P:proteolysis"/>
    <property type="evidence" value="ECO:0007669"/>
    <property type="project" value="InterPro"/>
</dbReference>
<dbReference type="GO" id="GO:0008233">
    <property type="term" value="F:peptidase activity"/>
    <property type="evidence" value="ECO:0007669"/>
    <property type="project" value="InterPro"/>
</dbReference>
<evidence type="ECO:0000256" key="1">
    <source>
        <dbReference type="SAM" id="SignalP"/>
    </source>
</evidence>
<dbReference type="NCBIfam" id="TIGR03296">
    <property type="entry name" value="M6dom_TIGR03296"/>
    <property type="match status" value="1"/>
</dbReference>
<dbReference type="Pfam" id="PF05547">
    <property type="entry name" value="Peptidase_M6"/>
    <property type="match status" value="1"/>
</dbReference>
<dbReference type="PANTHER" id="PTHR41775:SF1">
    <property type="entry name" value="PEPTIDASE M6-LIKE DOMAIN-CONTAINING PROTEIN"/>
    <property type="match status" value="1"/>
</dbReference>
<dbReference type="EMBL" id="BPUB01000001">
    <property type="protein sequence ID" value="GJG58382.1"/>
    <property type="molecule type" value="Genomic_DNA"/>
</dbReference>
<feature type="domain" description="Peptidase M6-like" evidence="2">
    <location>
        <begin position="120"/>
        <end position="335"/>
    </location>
</feature>
<name>A0A9R1C9C0_9BACT</name>
<sequence>MKRIFIALAALAFTIVANAVPAYQRWIQHRQPDGTFVTVRLVGDEHCHAYYDEAGNMMTEDGNGFLRATGRVDFASFYRRQVSRNVPRHTLNLDSEGRSNFPTVGNMNGIIILVEFADNSFQPEYNRELFDSLANAANFSYDGATGSIAQYFRDQSYGQFRPHFDVVGPVKLDKDINFYGQNDAMGSDTYAHYMISEACRQADTLYNVDFAKYDNDGDGQVDFVYVIYAGYAESYGAPSYTIWPHQSTLDSYGSSFQLDGVTINRYACSEELKNSSGTTLEGIGTFCHEFGHVIGFPDLYQTGGGNAVPLGQWDIMDRGCYNNGSKTPAGYSAWERWTMRWMELPELDTASTEVRIADIHQKGQAYRLTSPVNPNEYYVVENRQQTSWDTPQAVSGLMIQHIDYNKTSWDNNNINNDGSHMRVCIVPADNNRSTADYDGDLFPGASHNTSFTDESTPSSVLYDGTPLGKSLSNIRENGDGTVSFAFMQKKLLAPVVDDANLDKTTTSFTAAWKGVDGAGSYTLRARAVLPDSVKPAPVDDDFTSFDSTMWRGSELYASNGEVQIGRYGHSGTLTSPKLFLATGDSTFTLKFAAHAFPNRSVNYTLTVTDSLTGTTLYKERLKATAAQDTIFRTFNGGTRTTVISLTTNHERLFVDFMKVVRGTVDSLAIDTIVNPSWTVTDIATTHYTLTGLTPGGTYLWTVQAISGDPLFDSPLSDEQTVTLPAVADAISSVSTIRKADGKIYTIDGRYVGTDVARLPRGLYIRDGRKVVVR</sequence>
<reference evidence="3" key="1">
    <citation type="journal article" date="2022" name="Int. J. Syst. Evol. Microbiol.">
        <title>Prevotella lacticifex sp. nov., isolated from the rumen of cows.</title>
        <authorList>
            <person name="Shinkai T."/>
            <person name="Ikeyama N."/>
            <person name="Kumagai M."/>
            <person name="Ohmori H."/>
            <person name="Sakamoto M."/>
            <person name="Ohkuma M."/>
            <person name="Mitsumori M."/>
        </authorList>
    </citation>
    <scope>NUCLEOTIDE SEQUENCE</scope>
    <source>
        <strain evidence="3">R5076</strain>
    </source>
</reference>
<proteinExistence type="predicted"/>
<organism evidence="3 4">
    <name type="scientific">Prevotella lacticifex</name>
    <dbReference type="NCBI Taxonomy" id="2854755"/>
    <lineage>
        <taxon>Bacteria</taxon>
        <taxon>Pseudomonadati</taxon>
        <taxon>Bacteroidota</taxon>
        <taxon>Bacteroidia</taxon>
        <taxon>Bacteroidales</taxon>
        <taxon>Prevotellaceae</taxon>
        <taxon>Prevotella</taxon>
    </lineage>
</organism>
<dbReference type="CDD" id="cd00063">
    <property type="entry name" value="FN3"/>
    <property type="match status" value="1"/>
</dbReference>